<reference evidence="10" key="1">
    <citation type="submission" date="2017-10" db="EMBL/GenBank/DDBJ databases">
        <title>Rapid genome shrinkage in a self-fertile nematode reveals novel sperm competition proteins.</title>
        <authorList>
            <person name="Yin D."/>
            <person name="Schwarz E.M."/>
            <person name="Thomas C.G."/>
            <person name="Felde R.L."/>
            <person name="Korf I.F."/>
            <person name="Cutter A.D."/>
            <person name="Schartner C.M."/>
            <person name="Ralston E.J."/>
            <person name="Meyer B.J."/>
            <person name="Haag E.S."/>
        </authorList>
    </citation>
    <scope>NUCLEOTIDE SEQUENCE [LARGE SCALE GENOMIC DNA]</scope>
    <source>
        <strain evidence="10">JU1422</strain>
    </source>
</reference>
<organism evidence="9 10">
    <name type="scientific">Caenorhabditis nigoni</name>
    <dbReference type="NCBI Taxonomy" id="1611254"/>
    <lineage>
        <taxon>Eukaryota</taxon>
        <taxon>Metazoa</taxon>
        <taxon>Ecdysozoa</taxon>
        <taxon>Nematoda</taxon>
        <taxon>Chromadorea</taxon>
        <taxon>Rhabditida</taxon>
        <taxon>Rhabditina</taxon>
        <taxon>Rhabditomorpha</taxon>
        <taxon>Rhabditoidea</taxon>
        <taxon>Rhabditidae</taxon>
        <taxon>Peloderinae</taxon>
        <taxon>Caenorhabditis</taxon>
    </lineage>
</organism>
<dbReference type="SMART" id="SM00338">
    <property type="entry name" value="BRLZ"/>
    <property type="match status" value="1"/>
</dbReference>
<dbReference type="Gene3D" id="1.20.5.170">
    <property type="match status" value="1"/>
</dbReference>
<evidence type="ECO:0000256" key="3">
    <source>
        <dbReference type="ARBA" id="ARBA00023015"/>
    </source>
</evidence>
<evidence type="ECO:0000313" key="10">
    <source>
        <dbReference type="Proteomes" id="UP000230233"/>
    </source>
</evidence>
<dbReference type="EMBL" id="PDUG01000004">
    <property type="protein sequence ID" value="PIC31448.1"/>
    <property type="molecule type" value="Genomic_DNA"/>
</dbReference>
<comment type="caution">
    <text evidence="9">The sequence shown here is derived from an EMBL/GenBank/DDBJ whole genome shotgun (WGS) entry which is preliminary data.</text>
</comment>
<dbReference type="STRING" id="1611254.A0A2G5TW15"/>
<dbReference type="Proteomes" id="UP000230233">
    <property type="component" value="Chromosome IV"/>
</dbReference>
<dbReference type="InterPro" id="IPR046347">
    <property type="entry name" value="bZIP_sf"/>
</dbReference>
<evidence type="ECO:0000256" key="2">
    <source>
        <dbReference type="ARBA" id="ARBA00006079"/>
    </source>
</evidence>
<dbReference type="FunFam" id="1.20.5.170:FF:000025">
    <property type="entry name" value="nuclear factor interleukin-3-regulated protein-like"/>
    <property type="match status" value="1"/>
</dbReference>
<dbReference type="PROSITE" id="PS50217">
    <property type="entry name" value="BZIP"/>
    <property type="match status" value="1"/>
</dbReference>
<feature type="compositionally biased region" description="Low complexity" evidence="7">
    <location>
        <begin position="71"/>
        <end position="89"/>
    </location>
</feature>
<dbReference type="CDD" id="cd14695">
    <property type="entry name" value="bZIP_HLF"/>
    <property type="match status" value="1"/>
</dbReference>
<evidence type="ECO:0000256" key="4">
    <source>
        <dbReference type="ARBA" id="ARBA00023125"/>
    </source>
</evidence>
<feature type="region of interest" description="Disordered" evidence="7">
    <location>
        <begin position="71"/>
        <end position="128"/>
    </location>
</feature>
<evidence type="ECO:0000256" key="1">
    <source>
        <dbReference type="ARBA" id="ARBA00004123"/>
    </source>
</evidence>
<dbReference type="SUPFAM" id="SSF57959">
    <property type="entry name" value="Leucine zipper domain"/>
    <property type="match status" value="1"/>
</dbReference>
<evidence type="ECO:0000259" key="8">
    <source>
        <dbReference type="PROSITE" id="PS50217"/>
    </source>
</evidence>
<dbReference type="GO" id="GO:0000978">
    <property type="term" value="F:RNA polymerase II cis-regulatory region sequence-specific DNA binding"/>
    <property type="evidence" value="ECO:0007669"/>
    <property type="project" value="TreeGrafter"/>
</dbReference>
<evidence type="ECO:0000256" key="7">
    <source>
        <dbReference type="SAM" id="MobiDB-lite"/>
    </source>
</evidence>
<dbReference type="InterPro" id="IPR004827">
    <property type="entry name" value="bZIP"/>
</dbReference>
<protein>
    <recommendedName>
        <fullName evidence="8">BZIP domain-containing protein</fullName>
    </recommendedName>
</protein>
<accession>A0A2G5TW15</accession>
<evidence type="ECO:0000256" key="6">
    <source>
        <dbReference type="ARBA" id="ARBA00023242"/>
    </source>
</evidence>
<dbReference type="OrthoDB" id="6151507at2759"/>
<dbReference type="AlphaFoldDB" id="A0A2G5TW15"/>
<dbReference type="GO" id="GO:0000981">
    <property type="term" value="F:DNA-binding transcription factor activity, RNA polymerase II-specific"/>
    <property type="evidence" value="ECO:0007669"/>
    <property type="project" value="TreeGrafter"/>
</dbReference>
<comment type="similarity">
    <text evidence="2">Belongs to the bZIP family. NFIL3 subfamily.</text>
</comment>
<proteinExistence type="inferred from homology"/>
<name>A0A2G5TW15_9PELO</name>
<evidence type="ECO:0000313" key="9">
    <source>
        <dbReference type="EMBL" id="PIC31448.1"/>
    </source>
</evidence>
<feature type="domain" description="BZIP" evidence="8">
    <location>
        <begin position="103"/>
        <end position="166"/>
    </location>
</feature>
<dbReference type="PANTHER" id="PTHR11988:SF27">
    <property type="entry name" value="GH27708P"/>
    <property type="match status" value="1"/>
</dbReference>
<sequence>MVPEMNELQQQLANSNLYDAESLKAFNQMYSANNPYTVGGAGVYGFDKNYPTSAFPTFFAQHFAPYANPNSFSPSSTSSTSSTSSQQTSSKKKPVPVPNSLKDESYYERRARNNKAAQKSREARKKIDAENAGRVHALEQENHQLKAYMYKLAQENMMMRQQLLQHYPGAVDPSAPTMPGF</sequence>
<dbReference type="GO" id="GO:0005634">
    <property type="term" value="C:nucleus"/>
    <property type="evidence" value="ECO:0007669"/>
    <property type="project" value="UniProtKB-SubCell"/>
</dbReference>
<gene>
    <name evidence="9" type="primary">Cni-zip-7</name>
    <name evidence="9" type="synonym">Cnig_chr_IV.g12149</name>
    <name evidence="9" type="ORF">B9Z55_012149</name>
</gene>
<dbReference type="Pfam" id="PF07716">
    <property type="entry name" value="bZIP_2"/>
    <property type="match status" value="1"/>
</dbReference>
<dbReference type="PANTHER" id="PTHR11988">
    <property type="entry name" value="THYROTROPH EMBRYONIC FACTOR RELATED"/>
    <property type="match status" value="1"/>
</dbReference>
<keyword evidence="4" id="KW-0238">DNA-binding</keyword>
<feature type="compositionally biased region" description="Basic and acidic residues" evidence="7">
    <location>
        <begin position="119"/>
        <end position="128"/>
    </location>
</feature>
<dbReference type="InterPro" id="IPR040223">
    <property type="entry name" value="PAR_bZIP"/>
</dbReference>
<comment type="subcellular location">
    <subcellularLocation>
        <location evidence="1">Nucleus</location>
    </subcellularLocation>
</comment>
<keyword evidence="6" id="KW-0539">Nucleus</keyword>
<keyword evidence="10" id="KW-1185">Reference proteome</keyword>
<keyword evidence="3" id="KW-0805">Transcription regulation</keyword>
<evidence type="ECO:0000256" key="5">
    <source>
        <dbReference type="ARBA" id="ARBA00023163"/>
    </source>
</evidence>
<keyword evidence="5" id="KW-0804">Transcription</keyword>
<feature type="compositionally biased region" description="Basic and acidic residues" evidence="7">
    <location>
        <begin position="101"/>
        <end position="111"/>
    </location>
</feature>